<protein>
    <submittedName>
        <fullName evidence="5">Peptidase U35</fullName>
    </submittedName>
</protein>
<gene>
    <name evidence="5" type="ORF">BVJ53_14655</name>
</gene>
<keyword evidence="1" id="KW-1188">Viral release from host cell</keyword>
<evidence type="ECO:0000256" key="3">
    <source>
        <dbReference type="ARBA" id="ARBA00022801"/>
    </source>
</evidence>
<sequence>RAKWQKSSERGVKYERTINNIDHLFDVSPVTTPAYPDTEVKVGARSLEQIKALDQPPEWELKRRKMLYQLNKEELLKGIE</sequence>
<dbReference type="InterPro" id="IPR054613">
    <property type="entry name" value="Peptidase_S78_dom"/>
</dbReference>
<dbReference type="RefSeq" id="WP_191983456.1">
    <property type="nucleotide sequence ID" value="NZ_MSSM01000091.1"/>
</dbReference>
<feature type="non-terminal residue" evidence="5">
    <location>
        <position position="1"/>
    </location>
</feature>
<organism evidence="5 6">
    <name type="scientific">Lacticaseibacillus chiayiensis</name>
    <dbReference type="NCBI Taxonomy" id="2100821"/>
    <lineage>
        <taxon>Bacteria</taxon>
        <taxon>Bacillati</taxon>
        <taxon>Bacillota</taxon>
        <taxon>Bacilli</taxon>
        <taxon>Lactobacillales</taxon>
        <taxon>Lactobacillaceae</taxon>
        <taxon>Lacticaseibacillus</taxon>
    </lineage>
</organism>
<reference evidence="5 6" key="1">
    <citation type="submission" date="2017-01" db="EMBL/GenBank/DDBJ databases">
        <title>Lactobacillus chiayiensis sp. nov., a lactic acid bacterium isolated from compost.</title>
        <authorList>
            <person name="Huang C.-H."/>
        </authorList>
    </citation>
    <scope>NUCLEOTIDE SEQUENCE [LARGE SCALE GENOMIC DNA]</scope>
    <source>
        <strain evidence="6">chh01</strain>
    </source>
</reference>
<dbReference type="GO" id="GO:0008233">
    <property type="term" value="F:peptidase activity"/>
    <property type="evidence" value="ECO:0007669"/>
    <property type="project" value="UniProtKB-KW"/>
</dbReference>
<name>A0A4V1NZ42_9LACO</name>
<dbReference type="Proteomes" id="UP000290475">
    <property type="component" value="Unassembled WGS sequence"/>
</dbReference>
<keyword evidence="3" id="KW-0378">Hydrolase</keyword>
<evidence type="ECO:0000313" key="6">
    <source>
        <dbReference type="Proteomes" id="UP000290475"/>
    </source>
</evidence>
<evidence type="ECO:0000259" key="4">
    <source>
        <dbReference type="Pfam" id="PF04586"/>
    </source>
</evidence>
<keyword evidence="2" id="KW-0645">Protease</keyword>
<dbReference type="GO" id="GO:0006508">
    <property type="term" value="P:proteolysis"/>
    <property type="evidence" value="ECO:0007669"/>
    <property type="project" value="UniProtKB-KW"/>
</dbReference>
<feature type="domain" description="Prohead serine protease" evidence="4">
    <location>
        <begin position="4"/>
        <end position="51"/>
    </location>
</feature>
<evidence type="ECO:0000256" key="2">
    <source>
        <dbReference type="ARBA" id="ARBA00022670"/>
    </source>
</evidence>
<dbReference type="Pfam" id="PF04586">
    <property type="entry name" value="Peptidase_S78"/>
    <property type="match status" value="1"/>
</dbReference>
<evidence type="ECO:0000313" key="5">
    <source>
        <dbReference type="EMBL" id="RXT15710.1"/>
    </source>
</evidence>
<dbReference type="AlphaFoldDB" id="A0A4V1NZ42"/>
<proteinExistence type="predicted"/>
<accession>A0A4V1NZ42</accession>
<dbReference type="EMBL" id="MSSM01000091">
    <property type="protein sequence ID" value="RXT15710.1"/>
    <property type="molecule type" value="Genomic_DNA"/>
</dbReference>
<evidence type="ECO:0000256" key="1">
    <source>
        <dbReference type="ARBA" id="ARBA00022612"/>
    </source>
</evidence>
<comment type="caution">
    <text evidence="5">The sequence shown here is derived from an EMBL/GenBank/DDBJ whole genome shotgun (WGS) entry which is preliminary data.</text>
</comment>